<dbReference type="Proteomes" id="UP000828390">
    <property type="component" value="Unassembled WGS sequence"/>
</dbReference>
<evidence type="ECO:0000313" key="1">
    <source>
        <dbReference type="EMBL" id="KAH3864953.1"/>
    </source>
</evidence>
<sequence>MIPERNLMAACGLNGEQKRIWVATITEMMKDGPKLIFRLPKIRLSRAHDVVQREET</sequence>
<name>A0A9D4LUJ8_DREPO</name>
<accession>A0A9D4LUJ8</accession>
<evidence type="ECO:0000313" key="2">
    <source>
        <dbReference type="Proteomes" id="UP000828390"/>
    </source>
</evidence>
<dbReference type="AlphaFoldDB" id="A0A9D4LUJ8"/>
<gene>
    <name evidence="1" type="ORF">DPMN_027986</name>
</gene>
<protein>
    <submittedName>
        <fullName evidence="1">Uncharacterized protein</fullName>
    </submittedName>
</protein>
<reference evidence="1" key="1">
    <citation type="journal article" date="2019" name="bioRxiv">
        <title>The Genome of the Zebra Mussel, Dreissena polymorpha: A Resource for Invasive Species Research.</title>
        <authorList>
            <person name="McCartney M.A."/>
            <person name="Auch B."/>
            <person name="Kono T."/>
            <person name="Mallez S."/>
            <person name="Zhang Y."/>
            <person name="Obille A."/>
            <person name="Becker A."/>
            <person name="Abrahante J.E."/>
            <person name="Garbe J."/>
            <person name="Badalamenti J.P."/>
            <person name="Herman A."/>
            <person name="Mangelson H."/>
            <person name="Liachko I."/>
            <person name="Sullivan S."/>
            <person name="Sone E.D."/>
            <person name="Koren S."/>
            <person name="Silverstein K.A.T."/>
            <person name="Beckman K.B."/>
            <person name="Gohl D.M."/>
        </authorList>
    </citation>
    <scope>NUCLEOTIDE SEQUENCE</scope>
    <source>
        <strain evidence="1">Duluth1</strain>
        <tissue evidence="1">Whole animal</tissue>
    </source>
</reference>
<reference evidence="1" key="2">
    <citation type="submission" date="2020-11" db="EMBL/GenBank/DDBJ databases">
        <authorList>
            <person name="McCartney M.A."/>
            <person name="Auch B."/>
            <person name="Kono T."/>
            <person name="Mallez S."/>
            <person name="Becker A."/>
            <person name="Gohl D.M."/>
            <person name="Silverstein K.A.T."/>
            <person name="Koren S."/>
            <person name="Bechman K.B."/>
            <person name="Herman A."/>
            <person name="Abrahante J.E."/>
            <person name="Garbe J."/>
        </authorList>
    </citation>
    <scope>NUCLEOTIDE SEQUENCE</scope>
    <source>
        <strain evidence="1">Duluth1</strain>
        <tissue evidence="1">Whole animal</tissue>
    </source>
</reference>
<keyword evidence="2" id="KW-1185">Reference proteome</keyword>
<comment type="caution">
    <text evidence="1">The sequence shown here is derived from an EMBL/GenBank/DDBJ whole genome shotgun (WGS) entry which is preliminary data.</text>
</comment>
<proteinExistence type="predicted"/>
<organism evidence="1 2">
    <name type="scientific">Dreissena polymorpha</name>
    <name type="common">Zebra mussel</name>
    <name type="synonym">Mytilus polymorpha</name>
    <dbReference type="NCBI Taxonomy" id="45954"/>
    <lineage>
        <taxon>Eukaryota</taxon>
        <taxon>Metazoa</taxon>
        <taxon>Spiralia</taxon>
        <taxon>Lophotrochozoa</taxon>
        <taxon>Mollusca</taxon>
        <taxon>Bivalvia</taxon>
        <taxon>Autobranchia</taxon>
        <taxon>Heteroconchia</taxon>
        <taxon>Euheterodonta</taxon>
        <taxon>Imparidentia</taxon>
        <taxon>Neoheterodontei</taxon>
        <taxon>Myida</taxon>
        <taxon>Dreissenoidea</taxon>
        <taxon>Dreissenidae</taxon>
        <taxon>Dreissena</taxon>
    </lineage>
</organism>
<dbReference type="EMBL" id="JAIWYP010000002">
    <property type="protein sequence ID" value="KAH3864953.1"/>
    <property type="molecule type" value="Genomic_DNA"/>
</dbReference>